<feature type="domain" description="Exostosin GT47" evidence="7">
    <location>
        <begin position="80"/>
        <end position="412"/>
    </location>
</feature>
<evidence type="ECO:0000259" key="7">
    <source>
        <dbReference type="Pfam" id="PF03016"/>
    </source>
</evidence>
<dbReference type="PANTHER" id="PTHR11062:SF117">
    <property type="entry name" value="XYLOGLUCAN-SPECIFIC GALACTURONOSYLTRANSFERASE 1"/>
    <property type="match status" value="1"/>
</dbReference>
<dbReference type="PANTHER" id="PTHR11062">
    <property type="entry name" value="EXOSTOSIN HEPARAN SULFATE GLYCOSYLTRANSFERASE -RELATED"/>
    <property type="match status" value="1"/>
</dbReference>
<name>A0AAQ3KXM8_9LILI</name>
<keyword evidence="9" id="KW-1185">Reference proteome</keyword>
<keyword evidence="3 8" id="KW-0808">Transferase</keyword>
<protein>
    <submittedName>
        <fullName evidence="8">Xyloglucan galactosyltransferase</fullName>
    </submittedName>
</protein>
<keyword evidence="6" id="KW-0472">Membrane</keyword>
<keyword evidence="6" id="KW-0812">Transmembrane</keyword>
<accession>A0AAQ3KXM8</accession>
<evidence type="ECO:0000256" key="5">
    <source>
        <dbReference type="ARBA" id="ARBA00023034"/>
    </source>
</evidence>
<comment type="similarity">
    <text evidence="2">Belongs to the glycosyltransferase 47 family.</text>
</comment>
<evidence type="ECO:0000313" key="9">
    <source>
        <dbReference type="Proteomes" id="UP001327560"/>
    </source>
</evidence>
<evidence type="ECO:0000256" key="3">
    <source>
        <dbReference type="ARBA" id="ARBA00022676"/>
    </source>
</evidence>
<evidence type="ECO:0000256" key="6">
    <source>
        <dbReference type="SAM" id="Phobius"/>
    </source>
</evidence>
<keyword evidence="4" id="KW-0735">Signal-anchor</keyword>
<organism evidence="8 9">
    <name type="scientific">Canna indica</name>
    <name type="common">Indian-shot</name>
    <dbReference type="NCBI Taxonomy" id="4628"/>
    <lineage>
        <taxon>Eukaryota</taxon>
        <taxon>Viridiplantae</taxon>
        <taxon>Streptophyta</taxon>
        <taxon>Embryophyta</taxon>
        <taxon>Tracheophyta</taxon>
        <taxon>Spermatophyta</taxon>
        <taxon>Magnoliopsida</taxon>
        <taxon>Liliopsida</taxon>
        <taxon>Zingiberales</taxon>
        <taxon>Cannaceae</taxon>
        <taxon>Canna</taxon>
    </lineage>
</organism>
<dbReference type="InterPro" id="IPR004263">
    <property type="entry name" value="Exostosin"/>
</dbReference>
<comment type="subcellular location">
    <subcellularLocation>
        <location evidence="1">Golgi apparatus membrane</location>
        <topology evidence="1">Single-pass type II membrane protein</topology>
    </subcellularLocation>
</comment>
<dbReference type="GO" id="GO:0000139">
    <property type="term" value="C:Golgi membrane"/>
    <property type="evidence" value="ECO:0007669"/>
    <property type="project" value="UniProtKB-SubCell"/>
</dbReference>
<dbReference type="Pfam" id="PF03016">
    <property type="entry name" value="Exostosin_GT47"/>
    <property type="match status" value="1"/>
</dbReference>
<proteinExistence type="inferred from homology"/>
<dbReference type="AlphaFoldDB" id="A0AAQ3KXM8"/>
<keyword evidence="5" id="KW-0333">Golgi apparatus</keyword>
<evidence type="ECO:0000256" key="1">
    <source>
        <dbReference type="ARBA" id="ARBA00004323"/>
    </source>
</evidence>
<dbReference type="EMBL" id="CP136896">
    <property type="protein sequence ID" value="WOL14903.1"/>
    <property type="molecule type" value="Genomic_DNA"/>
</dbReference>
<reference evidence="8 9" key="1">
    <citation type="submission" date="2023-10" db="EMBL/GenBank/DDBJ databases">
        <title>Chromosome-scale genome assembly provides insights into flower coloration mechanisms of Canna indica.</title>
        <authorList>
            <person name="Li C."/>
        </authorList>
    </citation>
    <scope>NUCLEOTIDE SEQUENCE [LARGE SCALE GENOMIC DNA]</scope>
    <source>
        <tissue evidence="8">Flower</tissue>
    </source>
</reference>
<feature type="transmembrane region" description="Helical" evidence="6">
    <location>
        <begin position="48"/>
        <end position="65"/>
    </location>
</feature>
<sequence>MGRVRIIRGKKSNASSSSPFALAKSAMRRFHNTMHALIHPRHGGRHRIWYAVALSFLFCLIFFNSDQSKRPAALLKDLHCSGRYIFVHDLPPRFNSDLLRDCRALNPWVDMCQFNDNAGLGPALGHAGGDWYATNQFALDLIFHNRMKQYDCLTTDSSRAAAVFVPFYAGLEVGRHLWGQNATLRDSSAMELVRWLRARPEWAAMGGRDHFLVAGRITWDFRRYPDDEHGWGSKFLFMPETKNMTVLIIESSPWASNDFAIPYPTYFHPSKDGAITAWQDEMRKQRRPWLFCFAGAARPNMTGSIRDHLIAQCADSRRCNLLECVPGSDNKCNSPERLMEHFRSSVFCLQPQGDSYTRRSTFDGMVAGCVPVFFHPGSAYAQYEWHLPRNHSKYSVFISEDEVREGKVRIEEVLRSISSREVAAMREEVIRMIPRLVYGDPRHKLETFKDAFDVAVEGVIERVRRMRKGAAEEVQLDEHDSWRRSFAGEEGGGSQWEHFFEKM</sequence>
<keyword evidence="6" id="KW-1133">Transmembrane helix</keyword>
<evidence type="ECO:0000313" key="8">
    <source>
        <dbReference type="EMBL" id="WOL14903.1"/>
    </source>
</evidence>
<evidence type="ECO:0000256" key="4">
    <source>
        <dbReference type="ARBA" id="ARBA00022968"/>
    </source>
</evidence>
<gene>
    <name evidence="8" type="ORF">Cni_G23684</name>
</gene>
<dbReference type="InterPro" id="IPR040911">
    <property type="entry name" value="Exostosin_GT47"/>
</dbReference>
<evidence type="ECO:0000256" key="2">
    <source>
        <dbReference type="ARBA" id="ARBA00010271"/>
    </source>
</evidence>
<dbReference type="Proteomes" id="UP001327560">
    <property type="component" value="Chromosome 7"/>
</dbReference>
<keyword evidence="3 8" id="KW-0328">Glycosyltransferase</keyword>
<dbReference type="GO" id="GO:0016757">
    <property type="term" value="F:glycosyltransferase activity"/>
    <property type="evidence" value="ECO:0007669"/>
    <property type="project" value="UniProtKB-KW"/>
</dbReference>